<evidence type="ECO:0000313" key="1">
    <source>
        <dbReference type="EMBL" id="KAK3893483.1"/>
    </source>
</evidence>
<accession>A0AAE1L2Q8</accession>
<reference evidence="1" key="1">
    <citation type="submission" date="2023-10" db="EMBL/GenBank/DDBJ databases">
        <title>Genome assemblies of two species of porcelain crab, Petrolisthes cinctipes and Petrolisthes manimaculis (Anomura: Porcellanidae).</title>
        <authorList>
            <person name="Angst P."/>
        </authorList>
    </citation>
    <scope>NUCLEOTIDE SEQUENCE</scope>
    <source>
        <strain evidence="1">PB745_01</strain>
        <tissue evidence="1">Gill</tissue>
    </source>
</reference>
<keyword evidence="2" id="KW-1185">Reference proteome</keyword>
<evidence type="ECO:0000313" key="2">
    <source>
        <dbReference type="Proteomes" id="UP001286313"/>
    </source>
</evidence>
<organism evidence="1 2">
    <name type="scientific">Petrolisthes cinctipes</name>
    <name type="common">Flat porcelain crab</name>
    <dbReference type="NCBI Taxonomy" id="88211"/>
    <lineage>
        <taxon>Eukaryota</taxon>
        <taxon>Metazoa</taxon>
        <taxon>Ecdysozoa</taxon>
        <taxon>Arthropoda</taxon>
        <taxon>Crustacea</taxon>
        <taxon>Multicrustacea</taxon>
        <taxon>Malacostraca</taxon>
        <taxon>Eumalacostraca</taxon>
        <taxon>Eucarida</taxon>
        <taxon>Decapoda</taxon>
        <taxon>Pleocyemata</taxon>
        <taxon>Anomura</taxon>
        <taxon>Galatheoidea</taxon>
        <taxon>Porcellanidae</taxon>
        <taxon>Petrolisthes</taxon>
    </lineage>
</organism>
<proteinExistence type="predicted"/>
<dbReference type="EMBL" id="JAWQEG010000203">
    <property type="protein sequence ID" value="KAK3893483.1"/>
    <property type="molecule type" value="Genomic_DNA"/>
</dbReference>
<gene>
    <name evidence="1" type="ORF">Pcinc_002702</name>
</gene>
<name>A0AAE1L2Q8_PETCI</name>
<sequence length="181" mass="20298">MVIITVEDAGAFVKDDVTEAQVDQLSPDELVVQAEYLGFHDSIIISINPPFRTRCEKPTPLVDVELQFGPFSGVKSVGLLEYQPLPGINFLLGNDIARGEKSTVEDEASLDLNVLFDLPDGTIPLNNKELQGAKQLTNLQRKDPECSRLMEKAVSEEESKKELKECFFTRGDILYRRWKPS</sequence>
<comment type="caution">
    <text evidence="1">The sequence shown here is derived from an EMBL/GenBank/DDBJ whole genome shotgun (WGS) entry which is preliminary data.</text>
</comment>
<dbReference type="Proteomes" id="UP001286313">
    <property type="component" value="Unassembled WGS sequence"/>
</dbReference>
<protein>
    <submittedName>
        <fullName evidence="1">Uncharacterized protein</fullName>
    </submittedName>
</protein>
<dbReference type="AlphaFoldDB" id="A0AAE1L2Q8"/>